<feature type="transmembrane region" description="Helical" evidence="8">
    <location>
        <begin position="181"/>
        <end position="201"/>
    </location>
</feature>
<dbReference type="HOGENOM" id="CLU_047714_1_2_11"/>
<proteinExistence type="inferred from homology"/>
<dbReference type="EMBL" id="CP001802">
    <property type="protein sequence ID" value="ACY20606.1"/>
    <property type="molecule type" value="Genomic_DNA"/>
</dbReference>
<organism evidence="10 11">
    <name type="scientific">Gordonia bronchialis (strain ATCC 25592 / DSM 43247 / BCRC 13721 / JCM 3198 / KCTC 3076 / NBRC 16047 / NCTC 10667)</name>
    <name type="common">Rhodococcus bronchialis</name>
    <dbReference type="NCBI Taxonomy" id="526226"/>
    <lineage>
        <taxon>Bacteria</taxon>
        <taxon>Bacillati</taxon>
        <taxon>Actinomycetota</taxon>
        <taxon>Actinomycetes</taxon>
        <taxon>Mycobacteriales</taxon>
        <taxon>Gordoniaceae</taxon>
        <taxon>Gordonia</taxon>
    </lineage>
</organism>
<dbReference type="Proteomes" id="UP000001219">
    <property type="component" value="Chromosome"/>
</dbReference>
<dbReference type="Pfam" id="PF01757">
    <property type="entry name" value="Acyl_transf_3"/>
    <property type="match status" value="1"/>
</dbReference>
<comment type="subcellular location">
    <subcellularLocation>
        <location evidence="1">Cell membrane</location>
        <topology evidence="1">Multi-pass membrane protein</topology>
    </subcellularLocation>
</comment>
<evidence type="ECO:0000256" key="6">
    <source>
        <dbReference type="ARBA" id="ARBA00023136"/>
    </source>
</evidence>
<feature type="transmembrane region" description="Helical" evidence="8">
    <location>
        <begin position="152"/>
        <end position="174"/>
    </location>
</feature>
<name>D0L5S7_GORB4</name>
<feature type="transmembrane region" description="Helical" evidence="8">
    <location>
        <begin position="221"/>
        <end position="237"/>
    </location>
</feature>
<evidence type="ECO:0000256" key="1">
    <source>
        <dbReference type="ARBA" id="ARBA00004651"/>
    </source>
</evidence>
<evidence type="ECO:0000256" key="7">
    <source>
        <dbReference type="SAM" id="MobiDB-lite"/>
    </source>
</evidence>
<reference evidence="10 11" key="2">
    <citation type="journal article" date="2010" name="Stand. Genomic Sci.">
        <title>Complete genome sequence of Gordonia bronchialis type strain (3410).</title>
        <authorList>
            <person name="Ivanova N."/>
            <person name="Sikorski J."/>
            <person name="Jando M."/>
            <person name="Lapidus A."/>
            <person name="Nolan M."/>
            <person name="Lucas S."/>
            <person name="Del Rio T.G."/>
            <person name="Tice H."/>
            <person name="Copeland A."/>
            <person name="Cheng J.F."/>
            <person name="Chen F."/>
            <person name="Bruce D."/>
            <person name="Goodwin L."/>
            <person name="Pitluck S."/>
            <person name="Mavromatis K."/>
            <person name="Ovchinnikova G."/>
            <person name="Pati A."/>
            <person name="Chen A."/>
            <person name="Palaniappan K."/>
            <person name="Land M."/>
            <person name="Hauser L."/>
            <person name="Chang Y.J."/>
            <person name="Jeffries C.D."/>
            <person name="Chain P."/>
            <person name="Saunders E."/>
            <person name="Han C."/>
            <person name="Detter J.C."/>
            <person name="Brettin T."/>
            <person name="Rohde M."/>
            <person name="Goker M."/>
            <person name="Bristow J."/>
            <person name="Eisen J.A."/>
            <person name="Markowitz V."/>
            <person name="Hugenholtz P."/>
            <person name="Klenk H.P."/>
            <person name="Kyrpides N.C."/>
        </authorList>
    </citation>
    <scope>NUCLEOTIDE SEQUENCE [LARGE SCALE GENOMIC DNA]</scope>
    <source>
        <strain evidence="11">ATCC 25592 / DSM 43247 / BCRC 13721 / JCM 3198 / KCTC 3076 / NBRC 16047 / NCTC 10667</strain>
    </source>
</reference>
<evidence type="ECO:0000256" key="2">
    <source>
        <dbReference type="ARBA" id="ARBA00007400"/>
    </source>
</evidence>
<dbReference type="eggNOG" id="COG1835">
    <property type="taxonomic scope" value="Bacteria"/>
</dbReference>
<dbReference type="PANTHER" id="PTHR40074:SF2">
    <property type="entry name" value="O-ACETYLTRANSFERASE WECH"/>
    <property type="match status" value="1"/>
</dbReference>
<gene>
    <name evidence="10" type="ordered locus">Gbro_1319</name>
</gene>
<sequence>MRTVDETQRKDDRRDRPSSPTDTPVSRPARALTADAVRVVLFTMVVVTHSVNAIATLDVTRQANLVGTLLHLTRYGFVAVTLYVLVLSMRGKKMSPLTFWRRRFGLVVAPYLLWTLIYSITDHIIIRDNPFPPAGEFFSTLGLHAVVGEGKYQLYFLLISMQIYLAFPALAWIYKKVGSHPWWILGVAAAIQGTTFVIYQYLPRPGGETWTFIYDHGWKLLPMYALFIAIGMLAGYHREDVDQWMRDHAVGVMVAAGLCFSFSVAVYLLSTTPGVFPVHANTPWNPASLPWYIGGFALIWLIALMWNDRVSAGRSARSAAFVSFATLRAFGVFVVHPLILDILARIGFFDFLFADGFPHSLASRAILLVVLVLAMSLVAVEIMLRLPFSKWLVARPRIPLRFDALTRRLPTPPWRRSEPVDSITVDDALAPTPAATQH</sequence>
<accession>D0L5S7</accession>
<keyword evidence="4 8" id="KW-0812">Transmembrane</keyword>
<feature type="transmembrane region" description="Helical" evidence="8">
    <location>
        <begin position="104"/>
        <end position="126"/>
    </location>
</feature>
<dbReference type="PANTHER" id="PTHR40074">
    <property type="entry name" value="O-ACETYLTRANSFERASE WECH"/>
    <property type="match status" value="1"/>
</dbReference>
<evidence type="ECO:0000256" key="4">
    <source>
        <dbReference type="ARBA" id="ARBA00022692"/>
    </source>
</evidence>
<dbReference type="GO" id="GO:0009246">
    <property type="term" value="P:enterobacterial common antigen biosynthetic process"/>
    <property type="evidence" value="ECO:0007669"/>
    <property type="project" value="TreeGrafter"/>
</dbReference>
<keyword evidence="5 8" id="KW-1133">Transmembrane helix</keyword>
<dbReference type="GO" id="GO:0005886">
    <property type="term" value="C:plasma membrane"/>
    <property type="evidence" value="ECO:0007669"/>
    <property type="project" value="UniProtKB-SubCell"/>
</dbReference>
<keyword evidence="11" id="KW-1185">Reference proteome</keyword>
<feature type="transmembrane region" description="Helical" evidence="8">
    <location>
        <begin position="319"/>
        <end position="346"/>
    </location>
</feature>
<evidence type="ECO:0000259" key="9">
    <source>
        <dbReference type="Pfam" id="PF01757"/>
    </source>
</evidence>
<feature type="transmembrane region" description="Helical" evidence="8">
    <location>
        <begin position="249"/>
        <end position="269"/>
    </location>
</feature>
<feature type="transmembrane region" description="Helical" evidence="8">
    <location>
        <begin position="75"/>
        <end position="92"/>
    </location>
</feature>
<keyword evidence="3" id="KW-1003">Cell membrane</keyword>
<dbReference type="GO" id="GO:0016413">
    <property type="term" value="F:O-acetyltransferase activity"/>
    <property type="evidence" value="ECO:0007669"/>
    <property type="project" value="TreeGrafter"/>
</dbReference>
<feature type="transmembrane region" description="Helical" evidence="8">
    <location>
        <begin position="289"/>
        <end position="307"/>
    </location>
</feature>
<protein>
    <recommendedName>
        <fullName evidence="9">Acyltransferase 3 domain-containing protein</fullName>
    </recommendedName>
</protein>
<comment type="similarity">
    <text evidence="2">Belongs to the acyltransferase 3 family.</text>
</comment>
<evidence type="ECO:0000313" key="11">
    <source>
        <dbReference type="Proteomes" id="UP000001219"/>
    </source>
</evidence>
<dbReference type="KEGG" id="gbr:Gbro_1319"/>
<evidence type="ECO:0000313" key="10">
    <source>
        <dbReference type="EMBL" id="ACY20606.1"/>
    </source>
</evidence>
<evidence type="ECO:0000256" key="8">
    <source>
        <dbReference type="SAM" id="Phobius"/>
    </source>
</evidence>
<dbReference type="RefSeq" id="WP_012833176.1">
    <property type="nucleotide sequence ID" value="NC_013441.1"/>
</dbReference>
<dbReference type="STRING" id="526226.Gbro_1319"/>
<keyword evidence="6 8" id="KW-0472">Membrane</keyword>
<feature type="transmembrane region" description="Helical" evidence="8">
    <location>
        <begin position="366"/>
        <end position="388"/>
    </location>
</feature>
<feature type="transmembrane region" description="Helical" evidence="8">
    <location>
        <begin position="36"/>
        <end position="55"/>
    </location>
</feature>
<feature type="compositionally biased region" description="Basic and acidic residues" evidence="7">
    <location>
        <begin position="1"/>
        <end position="17"/>
    </location>
</feature>
<evidence type="ECO:0000256" key="5">
    <source>
        <dbReference type="ARBA" id="ARBA00022989"/>
    </source>
</evidence>
<dbReference type="InterPro" id="IPR002656">
    <property type="entry name" value="Acyl_transf_3_dom"/>
</dbReference>
<evidence type="ECO:0000256" key="3">
    <source>
        <dbReference type="ARBA" id="ARBA00022475"/>
    </source>
</evidence>
<dbReference type="AlphaFoldDB" id="D0L5S7"/>
<feature type="region of interest" description="Disordered" evidence="7">
    <location>
        <begin position="1"/>
        <end position="27"/>
    </location>
</feature>
<reference evidence="11" key="1">
    <citation type="submission" date="2009-10" db="EMBL/GenBank/DDBJ databases">
        <title>The complete chromosome of Gordonia bronchialis DSM 43247.</title>
        <authorList>
            <consortium name="US DOE Joint Genome Institute (JGI-PGF)"/>
            <person name="Lucas S."/>
            <person name="Copeland A."/>
            <person name="Lapidus A."/>
            <person name="Glavina del Rio T."/>
            <person name="Dalin E."/>
            <person name="Tice H."/>
            <person name="Bruce D."/>
            <person name="Goodwin L."/>
            <person name="Pitluck S."/>
            <person name="Kyrpides N."/>
            <person name="Mavromatis K."/>
            <person name="Ivanova N."/>
            <person name="Ovchinnikova G."/>
            <person name="Saunders E."/>
            <person name="Brettin T."/>
            <person name="Detter J.C."/>
            <person name="Han C."/>
            <person name="Larimer F."/>
            <person name="Land M."/>
            <person name="Hauser L."/>
            <person name="Markowitz V."/>
            <person name="Cheng J.-F."/>
            <person name="Hugenholtz P."/>
            <person name="Woyke T."/>
            <person name="Wu D."/>
            <person name="Jando M."/>
            <person name="Schneider S."/>
            <person name="Goeker M."/>
            <person name="Klenk H.-P."/>
            <person name="Eisen J.A."/>
        </authorList>
    </citation>
    <scope>NUCLEOTIDE SEQUENCE [LARGE SCALE GENOMIC DNA]</scope>
    <source>
        <strain evidence="11">ATCC 25592 / DSM 43247 / BCRC 13721 / JCM 3198 / KCTC 3076 / NBRC 16047 / NCTC 10667</strain>
    </source>
</reference>
<feature type="domain" description="Acyltransferase 3" evidence="9">
    <location>
        <begin position="35"/>
        <end position="376"/>
    </location>
</feature>